<reference evidence="3" key="1">
    <citation type="submission" date="2025-08" db="UniProtKB">
        <authorList>
            <consortium name="RefSeq"/>
        </authorList>
    </citation>
    <scope>IDENTIFICATION</scope>
    <source>
        <tissue evidence="3">Cell line</tissue>
    </source>
</reference>
<protein>
    <submittedName>
        <fullName evidence="3">M-phase phosphoprotein 6 isoform X1</fullName>
    </submittedName>
</protein>
<sequence length="166" mass="18164">MAAERKTKLSKNLLRMKRLVWFGPWERDSESGGFALKARGGIGERRQRVGCRGAERCPERRELTWLPRERPLGEGGRGGRVGARGGGRVGGRRGAGPRRPRENRVHGSGTQTRESRWDSQELKISRQVARSGPEPAASGHIEREREAGSLQGAGCGTCSQDPGILT</sequence>
<evidence type="ECO:0000313" key="2">
    <source>
        <dbReference type="Proteomes" id="UP001652641"/>
    </source>
</evidence>
<dbReference type="GeneID" id="112912328"/>
<organism evidence="2 3">
    <name type="scientific">Vulpes vulpes</name>
    <name type="common">Red fox</name>
    <dbReference type="NCBI Taxonomy" id="9627"/>
    <lineage>
        <taxon>Eukaryota</taxon>
        <taxon>Metazoa</taxon>
        <taxon>Chordata</taxon>
        <taxon>Craniata</taxon>
        <taxon>Vertebrata</taxon>
        <taxon>Euteleostomi</taxon>
        <taxon>Mammalia</taxon>
        <taxon>Eutheria</taxon>
        <taxon>Laurasiatheria</taxon>
        <taxon>Carnivora</taxon>
        <taxon>Caniformia</taxon>
        <taxon>Canidae</taxon>
        <taxon>Vulpes</taxon>
    </lineage>
</organism>
<feature type="region of interest" description="Disordered" evidence="1">
    <location>
        <begin position="66"/>
        <end position="166"/>
    </location>
</feature>
<feature type="compositionally biased region" description="Gly residues" evidence="1">
    <location>
        <begin position="73"/>
        <end position="94"/>
    </location>
</feature>
<proteinExistence type="predicted"/>
<evidence type="ECO:0000313" key="3">
    <source>
        <dbReference type="RefSeq" id="XP_072587546.1"/>
    </source>
</evidence>
<keyword evidence="2" id="KW-1185">Reference proteome</keyword>
<dbReference type="Proteomes" id="UP001652641">
    <property type="component" value="Chromosome 12"/>
</dbReference>
<gene>
    <name evidence="3" type="primary">MPHOSPH6</name>
</gene>
<accession>A0ABM4YB80</accession>
<feature type="compositionally biased region" description="Basic and acidic residues" evidence="1">
    <location>
        <begin position="113"/>
        <end position="124"/>
    </location>
</feature>
<evidence type="ECO:0000256" key="1">
    <source>
        <dbReference type="SAM" id="MobiDB-lite"/>
    </source>
</evidence>
<name>A0ABM4YB80_VULVU</name>
<dbReference type="RefSeq" id="XP_072587546.1">
    <property type="nucleotide sequence ID" value="XM_072731445.1"/>
</dbReference>